<dbReference type="REBASE" id="344702">
    <property type="entry name" value="S.Hsu101cORF7690P"/>
</dbReference>
<accession>A0A6J4CZI2</accession>
<dbReference type="Gene3D" id="1.10.287.1120">
    <property type="entry name" value="Bipartite methylase S protein"/>
    <property type="match status" value="1"/>
</dbReference>
<dbReference type="InterPro" id="IPR051212">
    <property type="entry name" value="Type-I_RE_S_subunit"/>
</dbReference>
<protein>
    <submittedName>
        <fullName evidence="5">Restriction endonuclease S</fullName>
    </submittedName>
</protein>
<keyword evidence="3" id="KW-0238">DNA-binding</keyword>
<reference evidence="5 6" key="1">
    <citation type="submission" date="2019-06" db="EMBL/GenBank/DDBJ databases">
        <title>Complete genome sequence of Helicobacter suis SNTW101c.</title>
        <authorList>
            <person name="Rimbara E."/>
            <person name="Suzuki M."/>
            <person name="Matsui H."/>
            <person name="Nakamura M."/>
            <person name="Mori S."/>
            <person name="Shibayama K."/>
        </authorList>
    </citation>
    <scope>NUCLEOTIDE SEQUENCE [LARGE SCALE GENOMIC DNA]</scope>
    <source>
        <strain evidence="5 6">SNTW101c</strain>
    </source>
</reference>
<dbReference type="GO" id="GO:0009307">
    <property type="term" value="P:DNA restriction-modification system"/>
    <property type="evidence" value="ECO:0007669"/>
    <property type="project" value="UniProtKB-KW"/>
</dbReference>
<dbReference type="GO" id="GO:0004519">
    <property type="term" value="F:endonuclease activity"/>
    <property type="evidence" value="ECO:0007669"/>
    <property type="project" value="UniProtKB-KW"/>
</dbReference>
<keyword evidence="2" id="KW-0680">Restriction system</keyword>
<comment type="similarity">
    <text evidence="1">Belongs to the type-I restriction system S methylase family.</text>
</comment>
<keyword evidence="5" id="KW-0255">Endonuclease</keyword>
<dbReference type="SUPFAM" id="SSF116734">
    <property type="entry name" value="DNA methylase specificity domain"/>
    <property type="match status" value="2"/>
</dbReference>
<dbReference type="InterPro" id="IPR000055">
    <property type="entry name" value="Restrct_endonuc_typeI_TRD"/>
</dbReference>
<dbReference type="EMBL" id="AP019774">
    <property type="protein sequence ID" value="BCD70123.1"/>
    <property type="molecule type" value="Genomic_DNA"/>
</dbReference>
<evidence type="ECO:0000256" key="2">
    <source>
        <dbReference type="ARBA" id="ARBA00022747"/>
    </source>
</evidence>
<dbReference type="Gene3D" id="3.90.220.20">
    <property type="entry name" value="DNA methylase specificity domains"/>
    <property type="match status" value="2"/>
</dbReference>
<dbReference type="AlphaFoldDB" id="A0A6J4CZI2"/>
<feature type="domain" description="Type I restriction modification DNA specificity" evidence="4">
    <location>
        <begin position="11"/>
        <end position="145"/>
    </location>
</feature>
<sequence>MVWFKGGFKVKWVRLGEILSLEYGDSLPEYKRITGKYPIMGSNGVVGYHNTFLIRSPAIIVGRKGSAGKVNYIDQDCYPIDTTYFVQLKTECSLKFIYYVLTNLQLEHLKTGGGVPGLNREHVYQILIPLPPLKEQHAIATFLDHKCAKIVACIAKKTRMLALLKEYKQALISKITTKGLNPQEHFKPSGVAWLGDIPGHWGLIPLGRIFKIRDEINKDRAITLILSLVKDIGVLPYSEKGNIGNKAKADLSQYQVVRSGDLVLNKMNAVIGSLGVSNYDGLVSPIYLVLFIQNKNLHLMQYYASLFASKALQQSLGQYAYGIMKIRESIDFMSFKQMLLPVPPLKEQHAIAAFLDHRLAKLDTLITKLQTQIQDLKDYKSALISEAVLGQIPLKAKHAKIQ</sequence>
<keyword evidence="5" id="KW-0378">Hydrolase</keyword>
<gene>
    <name evidence="5" type="ORF">SNTW_07680</name>
</gene>
<evidence type="ECO:0000313" key="6">
    <source>
        <dbReference type="Proteomes" id="UP000317935"/>
    </source>
</evidence>
<proteinExistence type="inferred from homology"/>
<dbReference type="PANTHER" id="PTHR43140:SF1">
    <property type="entry name" value="TYPE I RESTRICTION ENZYME ECOKI SPECIFICITY SUBUNIT"/>
    <property type="match status" value="1"/>
</dbReference>
<dbReference type="GO" id="GO:0003677">
    <property type="term" value="F:DNA binding"/>
    <property type="evidence" value="ECO:0007669"/>
    <property type="project" value="UniProtKB-KW"/>
</dbReference>
<dbReference type="InterPro" id="IPR044946">
    <property type="entry name" value="Restrct_endonuc_typeI_TRD_sf"/>
</dbReference>
<evidence type="ECO:0000259" key="4">
    <source>
        <dbReference type="Pfam" id="PF01420"/>
    </source>
</evidence>
<evidence type="ECO:0000256" key="3">
    <source>
        <dbReference type="ARBA" id="ARBA00023125"/>
    </source>
</evidence>
<dbReference type="Pfam" id="PF01420">
    <property type="entry name" value="Methylase_S"/>
    <property type="match status" value="2"/>
</dbReference>
<evidence type="ECO:0000256" key="1">
    <source>
        <dbReference type="ARBA" id="ARBA00010923"/>
    </source>
</evidence>
<dbReference type="OrthoDB" id="9798929at2"/>
<dbReference type="CDD" id="cd17267">
    <property type="entry name" value="RMtype1_S_EcoAO83I-TRD1-CR1_like"/>
    <property type="match status" value="1"/>
</dbReference>
<dbReference type="Proteomes" id="UP000317935">
    <property type="component" value="Chromosome"/>
</dbReference>
<evidence type="ECO:0000313" key="5">
    <source>
        <dbReference type="EMBL" id="BCD70123.1"/>
    </source>
</evidence>
<feature type="domain" description="Type I restriction modification DNA specificity" evidence="4">
    <location>
        <begin position="205"/>
        <end position="373"/>
    </location>
</feature>
<keyword evidence="5" id="KW-0540">Nuclease</keyword>
<organism evidence="5 6">
    <name type="scientific">Helicobacter suis</name>
    <dbReference type="NCBI Taxonomy" id="104628"/>
    <lineage>
        <taxon>Bacteria</taxon>
        <taxon>Pseudomonadati</taxon>
        <taxon>Campylobacterota</taxon>
        <taxon>Epsilonproteobacteria</taxon>
        <taxon>Campylobacterales</taxon>
        <taxon>Helicobacteraceae</taxon>
        <taxon>Helicobacter</taxon>
    </lineage>
</organism>
<name>A0A6J4CZI2_9HELI</name>
<dbReference type="PANTHER" id="PTHR43140">
    <property type="entry name" value="TYPE-1 RESTRICTION ENZYME ECOKI SPECIFICITY PROTEIN"/>
    <property type="match status" value="1"/>
</dbReference>